<keyword evidence="7" id="KW-1185">Reference proteome</keyword>
<dbReference type="SUPFAM" id="SSF88946">
    <property type="entry name" value="Sigma2 domain of RNA polymerase sigma factors"/>
    <property type="match status" value="1"/>
</dbReference>
<sequence>MPLIDASTSERSDSWSFLDTLDEARSGKSEALDLLIERFYRRVEADVHQRLSRDVRVGRPWLAARFSTGDIVQEVFRSVIRDLEGFGGRTEDAFCGYLAIVIRNRVVDSIRFHEADCRDGRLGRPMPDDPESLGGGQAFDPEAIAARLDEVRRVERAMAELSPRVRLLVRARIEGQATFEQLAEQLGYGSESSARRAFFDAQARLALRLGAGSKGEES</sequence>
<dbReference type="InterPro" id="IPR039425">
    <property type="entry name" value="RNA_pol_sigma-70-like"/>
</dbReference>
<proteinExistence type="inferred from homology"/>
<reference evidence="6 7" key="1">
    <citation type="submission" date="2019-02" db="EMBL/GenBank/DDBJ databases">
        <title>Deep-cultivation of Planctomycetes and their phenomic and genomic characterization uncovers novel biology.</title>
        <authorList>
            <person name="Wiegand S."/>
            <person name="Jogler M."/>
            <person name="Boedeker C."/>
            <person name="Pinto D."/>
            <person name="Vollmers J."/>
            <person name="Rivas-Marin E."/>
            <person name="Kohn T."/>
            <person name="Peeters S.H."/>
            <person name="Heuer A."/>
            <person name="Rast P."/>
            <person name="Oberbeckmann S."/>
            <person name="Bunk B."/>
            <person name="Jeske O."/>
            <person name="Meyerdierks A."/>
            <person name="Storesund J.E."/>
            <person name="Kallscheuer N."/>
            <person name="Luecker S."/>
            <person name="Lage O.M."/>
            <person name="Pohl T."/>
            <person name="Merkel B.J."/>
            <person name="Hornburger P."/>
            <person name="Mueller R.-W."/>
            <person name="Bruemmer F."/>
            <person name="Labrenz M."/>
            <person name="Spormann A.M."/>
            <person name="Op den Camp H."/>
            <person name="Overmann J."/>
            <person name="Amann R."/>
            <person name="Jetten M.S.M."/>
            <person name="Mascher T."/>
            <person name="Medema M.H."/>
            <person name="Devos D.P."/>
            <person name="Kaster A.-K."/>
            <person name="Ovreas L."/>
            <person name="Rohde M."/>
            <person name="Galperin M.Y."/>
            <person name="Jogler C."/>
        </authorList>
    </citation>
    <scope>NUCLEOTIDE SEQUENCE [LARGE SCALE GENOMIC DNA]</scope>
    <source>
        <strain evidence="6 7">Pla133</strain>
    </source>
</reference>
<dbReference type="GO" id="GO:0003677">
    <property type="term" value="F:DNA binding"/>
    <property type="evidence" value="ECO:0007669"/>
    <property type="project" value="UniProtKB-KW"/>
</dbReference>
<dbReference type="Gene3D" id="1.10.1740.10">
    <property type="match status" value="1"/>
</dbReference>
<dbReference type="AlphaFoldDB" id="A0A518BFB0"/>
<dbReference type="NCBIfam" id="TIGR02937">
    <property type="entry name" value="sigma70-ECF"/>
    <property type="match status" value="1"/>
</dbReference>
<evidence type="ECO:0000256" key="5">
    <source>
        <dbReference type="ARBA" id="ARBA00023163"/>
    </source>
</evidence>
<keyword evidence="2" id="KW-0805">Transcription regulation</keyword>
<evidence type="ECO:0000313" key="6">
    <source>
        <dbReference type="EMBL" id="QDU65667.1"/>
    </source>
</evidence>
<dbReference type="Proteomes" id="UP000316921">
    <property type="component" value="Chromosome"/>
</dbReference>
<dbReference type="InterPro" id="IPR036388">
    <property type="entry name" value="WH-like_DNA-bd_sf"/>
</dbReference>
<dbReference type="InterPro" id="IPR013325">
    <property type="entry name" value="RNA_pol_sigma_r2"/>
</dbReference>
<accession>A0A518BFB0</accession>
<evidence type="ECO:0000256" key="2">
    <source>
        <dbReference type="ARBA" id="ARBA00023015"/>
    </source>
</evidence>
<keyword evidence="3" id="KW-0731">Sigma factor</keyword>
<keyword evidence="4" id="KW-0238">DNA-binding</keyword>
<dbReference type="GO" id="GO:0006352">
    <property type="term" value="P:DNA-templated transcription initiation"/>
    <property type="evidence" value="ECO:0007669"/>
    <property type="project" value="InterPro"/>
</dbReference>
<keyword evidence="5" id="KW-0804">Transcription</keyword>
<dbReference type="Gene3D" id="1.10.10.10">
    <property type="entry name" value="Winged helix-like DNA-binding domain superfamily/Winged helix DNA-binding domain"/>
    <property type="match status" value="1"/>
</dbReference>
<gene>
    <name evidence="6" type="ORF">Pla133_07320</name>
</gene>
<dbReference type="GO" id="GO:0016987">
    <property type="term" value="F:sigma factor activity"/>
    <property type="evidence" value="ECO:0007669"/>
    <property type="project" value="UniProtKB-KW"/>
</dbReference>
<name>A0A518BFB0_9BACT</name>
<evidence type="ECO:0000256" key="4">
    <source>
        <dbReference type="ARBA" id="ARBA00023125"/>
    </source>
</evidence>
<dbReference type="KEGG" id="pbap:Pla133_07320"/>
<comment type="similarity">
    <text evidence="1">Belongs to the sigma-70 factor family. ECF subfamily.</text>
</comment>
<protein>
    <submittedName>
        <fullName evidence="6">RNA polymerase sigma factor</fullName>
    </submittedName>
</protein>
<dbReference type="InterPro" id="IPR013324">
    <property type="entry name" value="RNA_pol_sigma_r3/r4-like"/>
</dbReference>
<dbReference type="PANTHER" id="PTHR43133:SF8">
    <property type="entry name" value="RNA POLYMERASE SIGMA FACTOR HI_1459-RELATED"/>
    <property type="match status" value="1"/>
</dbReference>
<evidence type="ECO:0000256" key="1">
    <source>
        <dbReference type="ARBA" id="ARBA00010641"/>
    </source>
</evidence>
<dbReference type="SUPFAM" id="SSF88659">
    <property type="entry name" value="Sigma3 and sigma4 domains of RNA polymerase sigma factors"/>
    <property type="match status" value="1"/>
</dbReference>
<dbReference type="EMBL" id="CP036287">
    <property type="protein sequence ID" value="QDU65667.1"/>
    <property type="molecule type" value="Genomic_DNA"/>
</dbReference>
<evidence type="ECO:0000313" key="7">
    <source>
        <dbReference type="Proteomes" id="UP000316921"/>
    </source>
</evidence>
<dbReference type="PANTHER" id="PTHR43133">
    <property type="entry name" value="RNA POLYMERASE ECF-TYPE SIGMA FACTO"/>
    <property type="match status" value="1"/>
</dbReference>
<evidence type="ECO:0000256" key="3">
    <source>
        <dbReference type="ARBA" id="ARBA00023082"/>
    </source>
</evidence>
<organism evidence="6 7">
    <name type="scientific">Engelhardtia mirabilis</name>
    <dbReference type="NCBI Taxonomy" id="2528011"/>
    <lineage>
        <taxon>Bacteria</taxon>
        <taxon>Pseudomonadati</taxon>
        <taxon>Planctomycetota</taxon>
        <taxon>Planctomycetia</taxon>
        <taxon>Planctomycetia incertae sedis</taxon>
        <taxon>Engelhardtia</taxon>
    </lineage>
</organism>
<dbReference type="InterPro" id="IPR014284">
    <property type="entry name" value="RNA_pol_sigma-70_dom"/>
</dbReference>